<organism evidence="2">
    <name type="scientific">freshwater metagenome</name>
    <dbReference type="NCBI Taxonomy" id="449393"/>
    <lineage>
        <taxon>unclassified sequences</taxon>
        <taxon>metagenomes</taxon>
        <taxon>ecological metagenomes</taxon>
    </lineage>
</organism>
<proteinExistence type="predicted"/>
<feature type="transmembrane region" description="Helical" evidence="1">
    <location>
        <begin position="68"/>
        <end position="85"/>
    </location>
</feature>
<gene>
    <name evidence="2" type="ORF">UFOPK1740_00080</name>
</gene>
<name>A0A6J6E4K2_9ZZZZ</name>
<dbReference type="InterPro" id="IPR019662">
    <property type="entry name" value="DUF2516"/>
</dbReference>
<dbReference type="EMBL" id="CAEZTU010000002">
    <property type="protein sequence ID" value="CAB4569193.1"/>
    <property type="molecule type" value="Genomic_DNA"/>
</dbReference>
<keyword evidence="1" id="KW-0472">Membrane</keyword>
<evidence type="ECO:0000256" key="1">
    <source>
        <dbReference type="SAM" id="Phobius"/>
    </source>
</evidence>
<accession>A0A6J6E4K2</accession>
<dbReference type="AlphaFoldDB" id="A0A6J6E4K2"/>
<keyword evidence="1" id="KW-1133">Transmembrane helix</keyword>
<dbReference type="Pfam" id="PF10724">
    <property type="entry name" value="DUF2516"/>
    <property type="match status" value="1"/>
</dbReference>
<feature type="transmembrane region" description="Helical" evidence="1">
    <location>
        <begin position="44"/>
        <end position="62"/>
    </location>
</feature>
<reference evidence="2" key="1">
    <citation type="submission" date="2020-05" db="EMBL/GenBank/DDBJ databases">
        <authorList>
            <person name="Chiriac C."/>
            <person name="Salcher M."/>
            <person name="Ghai R."/>
            <person name="Kavagutti S V."/>
        </authorList>
    </citation>
    <scope>NUCLEOTIDE SEQUENCE</scope>
</reference>
<evidence type="ECO:0000313" key="2">
    <source>
        <dbReference type="EMBL" id="CAB4569193.1"/>
    </source>
</evidence>
<keyword evidence="1" id="KW-0812">Transmembrane</keyword>
<protein>
    <submittedName>
        <fullName evidence="2">Unannotated protein</fullName>
    </submittedName>
</protein>
<feature type="transmembrane region" description="Helical" evidence="1">
    <location>
        <begin position="6"/>
        <end position="23"/>
    </location>
</feature>
<sequence>MPLSLVTLNVVLGYIFVAIKMWAFVDAVTQKKEFYEAVGRQSKLFWTALLGISVLSQFLSVWTQGSNYGILQIVGLILSIVYLVDQRPKMNELRK</sequence>